<proteinExistence type="predicted"/>
<gene>
    <name evidence="6" type="ORF">LXT12_23020</name>
</gene>
<dbReference type="RefSeq" id="WP_233394642.1">
    <property type="nucleotide sequence ID" value="NZ_JAJTWT010000013.1"/>
</dbReference>
<evidence type="ECO:0000259" key="5">
    <source>
        <dbReference type="Pfam" id="PF01258"/>
    </source>
</evidence>
<accession>A0ABS8XK23</accession>
<evidence type="ECO:0000256" key="4">
    <source>
        <dbReference type="PROSITE-ProRule" id="PRU00510"/>
    </source>
</evidence>
<evidence type="ECO:0000313" key="6">
    <source>
        <dbReference type="EMBL" id="MCE4540128.1"/>
    </source>
</evidence>
<evidence type="ECO:0000256" key="1">
    <source>
        <dbReference type="ARBA" id="ARBA00022723"/>
    </source>
</evidence>
<name>A0ABS8XK23_9BURK</name>
<keyword evidence="2" id="KW-0863">Zinc-finger</keyword>
<dbReference type="PANTHER" id="PTHR33823">
    <property type="entry name" value="RNA POLYMERASE-BINDING TRANSCRIPTION FACTOR DKSA-RELATED"/>
    <property type="match status" value="1"/>
</dbReference>
<reference evidence="6 7" key="1">
    <citation type="submission" date="2021-12" db="EMBL/GenBank/DDBJ databases">
        <title>Genome seq of p7.</title>
        <authorList>
            <person name="Seo T."/>
        </authorList>
    </citation>
    <scope>NUCLEOTIDE SEQUENCE [LARGE SCALE GENOMIC DNA]</scope>
    <source>
        <strain evidence="6 7">P7</strain>
    </source>
</reference>
<dbReference type="Proteomes" id="UP001201463">
    <property type="component" value="Unassembled WGS sequence"/>
</dbReference>
<keyword evidence="1" id="KW-0479">Metal-binding</keyword>
<evidence type="ECO:0000313" key="7">
    <source>
        <dbReference type="Proteomes" id="UP001201463"/>
    </source>
</evidence>
<dbReference type="EMBL" id="JAJTWT010000013">
    <property type="protein sequence ID" value="MCE4540128.1"/>
    <property type="molecule type" value="Genomic_DNA"/>
</dbReference>
<feature type="domain" description="Zinc finger DksA/TraR C4-type" evidence="5">
    <location>
        <begin position="86"/>
        <end position="120"/>
    </location>
</feature>
<keyword evidence="3" id="KW-0862">Zinc</keyword>
<keyword evidence="7" id="KW-1185">Reference proteome</keyword>
<dbReference type="Pfam" id="PF01258">
    <property type="entry name" value="zf-dskA_traR"/>
    <property type="match status" value="1"/>
</dbReference>
<feature type="zinc finger region" description="dksA C4-type" evidence="4">
    <location>
        <begin position="91"/>
        <end position="115"/>
    </location>
</feature>
<dbReference type="SUPFAM" id="SSF57716">
    <property type="entry name" value="Glucocorticoid receptor-like (DNA-binding domain)"/>
    <property type="match status" value="1"/>
</dbReference>
<dbReference type="InterPro" id="IPR000962">
    <property type="entry name" value="Znf_DskA_TraR"/>
</dbReference>
<dbReference type="PROSITE" id="PS51128">
    <property type="entry name" value="ZF_DKSA_2"/>
    <property type="match status" value="1"/>
</dbReference>
<dbReference type="Gene3D" id="1.20.120.910">
    <property type="entry name" value="DksA, coiled-coil domain"/>
    <property type="match status" value="1"/>
</dbReference>
<comment type="caution">
    <text evidence="6">The sequence shown here is derived from an EMBL/GenBank/DDBJ whole genome shotgun (WGS) entry which is preliminary data.</text>
</comment>
<protein>
    <submittedName>
        <fullName evidence="6">TraR/DksA family transcriptional regulator</fullName>
    </submittedName>
</protein>
<evidence type="ECO:0000256" key="3">
    <source>
        <dbReference type="ARBA" id="ARBA00022833"/>
    </source>
</evidence>
<dbReference type="PANTHER" id="PTHR33823:SF4">
    <property type="entry name" value="GENERAL STRESS PROTEIN 16O"/>
    <property type="match status" value="1"/>
</dbReference>
<organism evidence="6 7">
    <name type="scientific">Pelomonas caseinilytica</name>
    <dbReference type="NCBI Taxonomy" id="2906763"/>
    <lineage>
        <taxon>Bacteria</taxon>
        <taxon>Pseudomonadati</taxon>
        <taxon>Pseudomonadota</taxon>
        <taxon>Betaproteobacteria</taxon>
        <taxon>Burkholderiales</taxon>
        <taxon>Sphaerotilaceae</taxon>
        <taxon>Roseateles</taxon>
    </lineage>
</organism>
<evidence type="ECO:0000256" key="2">
    <source>
        <dbReference type="ARBA" id="ARBA00022771"/>
    </source>
</evidence>
<sequence>MSTNLTPGQHALLESELRLARQRLQAALQAEREGSDRLAHAAALVEADPRELREHEADRELDQARDEHLLAELQEIDDALMRLKLPTYGRCIDCGAAIPFDRLQRQPQALRCLDCQTAAEAAR</sequence>